<feature type="transmembrane region" description="Helical" evidence="7">
    <location>
        <begin position="221"/>
        <end position="244"/>
    </location>
</feature>
<dbReference type="AlphaFoldDB" id="A0A1I3I921"/>
<evidence type="ECO:0000256" key="5">
    <source>
        <dbReference type="ARBA" id="ARBA00023004"/>
    </source>
</evidence>
<sequence>MISSIILSFLMFFTILIFVVFSNGFAPAAIVWGAFLFFLYVRMTFSERKRTGSGTIYRRIFQTIFAVGFCIAFISDLYAERGSMAITNQAMSNSELPFCHIAIPQVLIPLLITKSIIFPARITGHYAAVASMFLIWLICTITIGRGWCSWVCFYGGWEDGFSRIGKKRRINLLPKNKEIREFSFAFLFFIALASLCELACVYCEWFCPFKLVTEYSPVNSIPSLIATILFVGLFVGLVIVLPILTKKRTQCSALCPFGAFASLTDRLSFFAIKIDTDKCAGCMKCATACPFCAIDIKTIQDKKGRPELTCAKCGECIGACPNKAISYEFRFNLKKGGCNCGSKSSAPKTKFGRVIQELLQPAQLFRYAAFTFSVIMSSGFMVKALNLIFSPLAAIISGGAK</sequence>
<protein>
    <submittedName>
        <fullName evidence="9">4Fe-4S binding domain-containing protein</fullName>
    </submittedName>
</protein>
<keyword evidence="2" id="KW-0004">4Fe-4S</keyword>
<dbReference type="InterPro" id="IPR017900">
    <property type="entry name" value="4Fe4S_Fe_S_CS"/>
</dbReference>
<dbReference type="Pfam" id="PF13237">
    <property type="entry name" value="Fer4_10"/>
    <property type="match status" value="1"/>
</dbReference>
<keyword evidence="7" id="KW-1133">Transmembrane helix</keyword>
<evidence type="ECO:0000313" key="10">
    <source>
        <dbReference type="Proteomes" id="UP000182737"/>
    </source>
</evidence>
<accession>A0A1I3I921</accession>
<evidence type="ECO:0000256" key="4">
    <source>
        <dbReference type="ARBA" id="ARBA00022982"/>
    </source>
</evidence>
<feature type="transmembrane region" description="Helical" evidence="7">
    <location>
        <begin position="178"/>
        <end position="201"/>
    </location>
</feature>
<keyword evidence="6" id="KW-0411">Iron-sulfur</keyword>
<dbReference type="PROSITE" id="PS51379">
    <property type="entry name" value="4FE4S_FER_2"/>
    <property type="match status" value="2"/>
</dbReference>
<dbReference type="InterPro" id="IPR017896">
    <property type="entry name" value="4Fe4S_Fe-S-bd"/>
</dbReference>
<dbReference type="SUPFAM" id="SSF54862">
    <property type="entry name" value="4Fe-4S ferredoxins"/>
    <property type="match status" value="1"/>
</dbReference>
<dbReference type="GO" id="GO:0051539">
    <property type="term" value="F:4 iron, 4 sulfur cluster binding"/>
    <property type="evidence" value="ECO:0007669"/>
    <property type="project" value="UniProtKB-KW"/>
</dbReference>
<dbReference type="GO" id="GO:0046872">
    <property type="term" value="F:metal ion binding"/>
    <property type="evidence" value="ECO:0007669"/>
    <property type="project" value="UniProtKB-KW"/>
</dbReference>
<feature type="domain" description="4Fe-4S ferredoxin-type" evidence="8">
    <location>
        <begin position="270"/>
        <end position="299"/>
    </location>
</feature>
<feature type="domain" description="4Fe-4S ferredoxin-type" evidence="8">
    <location>
        <begin position="300"/>
        <end position="330"/>
    </location>
</feature>
<keyword evidence="10" id="KW-1185">Reference proteome</keyword>
<organism evidence="9 10">
    <name type="scientific">Treponema bryantii</name>
    <dbReference type="NCBI Taxonomy" id="163"/>
    <lineage>
        <taxon>Bacteria</taxon>
        <taxon>Pseudomonadati</taxon>
        <taxon>Spirochaetota</taxon>
        <taxon>Spirochaetia</taxon>
        <taxon>Spirochaetales</taxon>
        <taxon>Treponemataceae</taxon>
        <taxon>Treponema</taxon>
    </lineage>
</organism>
<feature type="transmembrane region" description="Helical" evidence="7">
    <location>
        <begin position="60"/>
        <end position="79"/>
    </location>
</feature>
<dbReference type="PANTHER" id="PTHR30176:SF3">
    <property type="entry name" value="FERREDOXIN-TYPE PROTEIN NAPH"/>
    <property type="match status" value="1"/>
</dbReference>
<dbReference type="InterPro" id="IPR051684">
    <property type="entry name" value="Electron_Trans/Redox"/>
</dbReference>
<dbReference type="EMBL" id="FORI01000001">
    <property type="protein sequence ID" value="SFI44478.1"/>
    <property type="molecule type" value="Genomic_DNA"/>
</dbReference>
<keyword evidence="3" id="KW-0479">Metal-binding</keyword>
<dbReference type="Gene3D" id="3.30.70.20">
    <property type="match status" value="1"/>
</dbReference>
<evidence type="ECO:0000256" key="2">
    <source>
        <dbReference type="ARBA" id="ARBA00022485"/>
    </source>
</evidence>
<evidence type="ECO:0000256" key="3">
    <source>
        <dbReference type="ARBA" id="ARBA00022723"/>
    </source>
</evidence>
<dbReference type="GO" id="GO:0005886">
    <property type="term" value="C:plasma membrane"/>
    <property type="evidence" value="ECO:0007669"/>
    <property type="project" value="TreeGrafter"/>
</dbReference>
<dbReference type="Proteomes" id="UP000182737">
    <property type="component" value="Unassembled WGS sequence"/>
</dbReference>
<name>A0A1I3I921_9SPIR</name>
<feature type="transmembrane region" description="Helical" evidence="7">
    <location>
        <begin position="6"/>
        <end position="39"/>
    </location>
</feature>
<keyword evidence="7" id="KW-0812">Transmembrane</keyword>
<evidence type="ECO:0000259" key="8">
    <source>
        <dbReference type="PROSITE" id="PS51379"/>
    </source>
</evidence>
<dbReference type="Pfam" id="PF12801">
    <property type="entry name" value="Fer4_5"/>
    <property type="match status" value="3"/>
</dbReference>
<keyword evidence="5" id="KW-0408">Iron</keyword>
<keyword evidence="1" id="KW-0813">Transport</keyword>
<proteinExistence type="predicted"/>
<keyword evidence="7" id="KW-0472">Membrane</keyword>
<evidence type="ECO:0000256" key="1">
    <source>
        <dbReference type="ARBA" id="ARBA00022448"/>
    </source>
</evidence>
<dbReference type="RefSeq" id="WP_074929996.1">
    <property type="nucleotide sequence ID" value="NZ_FORI01000001.1"/>
</dbReference>
<evidence type="ECO:0000313" key="9">
    <source>
        <dbReference type="EMBL" id="SFI44478.1"/>
    </source>
</evidence>
<dbReference type="PANTHER" id="PTHR30176">
    <property type="entry name" value="FERREDOXIN-TYPE PROTEIN NAPH"/>
    <property type="match status" value="1"/>
</dbReference>
<dbReference type="PROSITE" id="PS00198">
    <property type="entry name" value="4FE4S_FER_1"/>
    <property type="match status" value="2"/>
</dbReference>
<keyword evidence="4" id="KW-0249">Electron transport</keyword>
<evidence type="ECO:0000256" key="7">
    <source>
        <dbReference type="SAM" id="Phobius"/>
    </source>
</evidence>
<gene>
    <name evidence="9" type="ORF">SAMN04487775_101417</name>
</gene>
<evidence type="ECO:0000256" key="6">
    <source>
        <dbReference type="ARBA" id="ARBA00023014"/>
    </source>
</evidence>
<reference evidence="10" key="1">
    <citation type="submission" date="2016-10" db="EMBL/GenBank/DDBJ databases">
        <authorList>
            <person name="Varghese N."/>
            <person name="Submissions S."/>
        </authorList>
    </citation>
    <scope>NUCLEOTIDE SEQUENCE [LARGE SCALE GENOMIC DNA]</scope>
    <source>
        <strain evidence="10">XBD1002</strain>
    </source>
</reference>
<feature type="transmembrane region" description="Helical" evidence="7">
    <location>
        <begin position="133"/>
        <end position="157"/>
    </location>
</feature>
<dbReference type="OrthoDB" id="356549at2"/>